<dbReference type="OrthoDB" id="432970at2759"/>
<dbReference type="AlphaFoldDB" id="A0A8H3IUL7"/>
<name>A0A8H3IUL7_9LECA</name>
<dbReference type="Proteomes" id="UP000664521">
    <property type="component" value="Unassembled WGS sequence"/>
</dbReference>
<keyword evidence="2 4" id="KW-0863">Zinc-finger</keyword>
<accession>A0A8H3IUL7</accession>
<evidence type="ECO:0000256" key="1">
    <source>
        <dbReference type="ARBA" id="ARBA00022723"/>
    </source>
</evidence>
<evidence type="ECO:0000313" key="7">
    <source>
        <dbReference type="Proteomes" id="UP000664521"/>
    </source>
</evidence>
<evidence type="ECO:0000313" key="6">
    <source>
        <dbReference type="EMBL" id="CAF9927264.1"/>
    </source>
</evidence>
<proteinExistence type="predicted"/>
<dbReference type="InterPro" id="IPR002893">
    <property type="entry name" value="Znf_MYND"/>
</dbReference>
<feature type="domain" description="MYND-type" evidence="5">
    <location>
        <begin position="60"/>
        <end position="107"/>
    </location>
</feature>
<dbReference type="PROSITE" id="PS50865">
    <property type="entry name" value="ZF_MYND_2"/>
    <property type="match status" value="1"/>
</dbReference>
<evidence type="ECO:0000256" key="3">
    <source>
        <dbReference type="ARBA" id="ARBA00022833"/>
    </source>
</evidence>
<evidence type="ECO:0000259" key="5">
    <source>
        <dbReference type="PROSITE" id="PS50865"/>
    </source>
</evidence>
<keyword evidence="1" id="KW-0479">Metal-binding</keyword>
<dbReference type="Pfam" id="PF01753">
    <property type="entry name" value="zf-MYND"/>
    <property type="match status" value="1"/>
</dbReference>
<organism evidence="6 7">
    <name type="scientific">Heterodermia speciosa</name>
    <dbReference type="NCBI Taxonomy" id="116794"/>
    <lineage>
        <taxon>Eukaryota</taxon>
        <taxon>Fungi</taxon>
        <taxon>Dikarya</taxon>
        <taxon>Ascomycota</taxon>
        <taxon>Pezizomycotina</taxon>
        <taxon>Lecanoromycetes</taxon>
        <taxon>OSLEUM clade</taxon>
        <taxon>Lecanoromycetidae</taxon>
        <taxon>Caliciales</taxon>
        <taxon>Physciaceae</taxon>
        <taxon>Heterodermia</taxon>
    </lineage>
</organism>
<keyword evidence="7" id="KW-1185">Reference proteome</keyword>
<sequence length="380" mass="42922">MPDSATVAKLRAAWPNVPIISFTSSLEALSVSCDQSSKPSEPKDEKTYRDSLSAQDTGKCRNCGKIAPLLCNGCKGLPAARGNSTIAARYCTKECQKQDWTVHKNDCKAAKTRQLLYRVADLTKGLFYIHSEITFSWAYLKKIDCYGPLRAVYTDEVKSERRNTLLVPFSTVTDLVSDRKEQEAYLSHLGCSGAVARFGPLLAARLRGNLQLIEEIIVTPKNHNLSIVKGQKEVDNRPVFRKDGLYHTILRVTLASQEQYAVDLTGAQYGHAEECLPWEDYVTARVDQIIEVQPVGTSKKWLAEQIDPVRLMQWSMKLNFLNEMEICIGFWEVHGGSIDALLALPEKQWLAKKESLLEYVKTFMKHLKEDSIRQGSWCRE</sequence>
<gene>
    <name evidence="6" type="ORF">HETSPECPRED_006539</name>
</gene>
<dbReference type="Gene3D" id="6.10.140.2220">
    <property type="match status" value="1"/>
</dbReference>
<evidence type="ECO:0000256" key="2">
    <source>
        <dbReference type="ARBA" id="ARBA00022771"/>
    </source>
</evidence>
<evidence type="ECO:0000256" key="4">
    <source>
        <dbReference type="PROSITE-ProRule" id="PRU00134"/>
    </source>
</evidence>
<reference evidence="6" key="1">
    <citation type="submission" date="2021-03" db="EMBL/GenBank/DDBJ databases">
        <authorList>
            <person name="Tagirdzhanova G."/>
        </authorList>
    </citation>
    <scope>NUCLEOTIDE SEQUENCE</scope>
</reference>
<keyword evidence="3" id="KW-0862">Zinc</keyword>
<dbReference type="GO" id="GO:0008270">
    <property type="term" value="F:zinc ion binding"/>
    <property type="evidence" value="ECO:0007669"/>
    <property type="project" value="UniProtKB-KW"/>
</dbReference>
<protein>
    <recommendedName>
        <fullName evidence="5">MYND-type domain-containing protein</fullName>
    </recommendedName>
</protein>
<dbReference type="SUPFAM" id="SSF144232">
    <property type="entry name" value="HIT/MYND zinc finger-like"/>
    <property type="match status" value="1"/>
</dbReference>
<comment type="caution">
    <text evidence="6">The sequence shown here is derived from an EMBL/GenBank/DDBJ whole genome shotgun (WGS) entry which is preliminary data.</text>
</comment>
<dbReference type="EMBL" id="CAJPDS010000044">
    <property type="protein sequence ID" value="CAF9927264.1"/>
    <property type="molecule type" value="Genomic_DNA"/>
</dbReference>